<dbReference type="EMBL" id="JAQIZZ010000005">
    <property type="protein sequence ID" value="KAJ5540640.1"/>
    <property type="molecule type" value="Genomic_DNA"/>
</dbReference>
<dbReference type="Gene3D" id="1.25.10.10">
    <property type="entry name" value="Leucine-rich Repeat Variant"/>
    <property type="match status" value="1"/>
</dbReference>
<dbReference type="Pfam" id="PF07814">
    <property type="entry name" value="WAPL"/>
    <property type="match status" value="1"/>
</dbReference>
<evidence type="ECO:0000313" key="5">
    <source>
        <dbReference type="Proteomes" id="UP001220324"/>
    </source>
</evidence>
<dbReference type="InterPro" id="IPR039874">
    <property type="entry name" value="WAPL"/>
</dbReference>
<sequence length="546" mass="59943">MTRTLLLHPRPHLRGSKVTYARQRSFLDDLLLETGPSGVNLAPGAEQNDPLADPHHMNPNPGSRARLFIIEEPDNDDSAVRSIHELRQAGGNARYRGAVESIFEDIEDIHISSSGRCSALVQLCSKLLNPKLAHQFLECNFDRRLVDLFRRDLDLTSSSLALCAYKLCAIGRPLPYILATTALPKLLDISLPLLDVQDDLFAMARAPRLKIAKATQLSIQHILPKLQSMLLPNAHMVKLSPCFLILQCLRTTMAAIQEKGENPSGLPVPFLKRLVNLMLSSNTYREESSTIIGVEASQNLILGLSILEAHTISGGLLTEDHRDVLGSISSLYGLLSVKGDGSVNTISQSIQSLYIRVILNVTNSHPNLCDDFATPEMIDELAAIAIAKFADLSKEPLAQDNSNSLDTVILALGALINVTEQSETSRIIFLNPRNSSPSLLGQLLQLFLVHVDSTSEAHSVPAVHHNVAMGYLAVLLLALCLNSSARAEVKKSLHSRGLSVIMSTVEEFLQYHRKIEQELQPLPAQGDSSGFHIRLQDLIGRIRLIE</sequence>
<dbReference type="PANTHER" id="PTHR22100:SF13">
    <property type="entry name" value="WINGS APART-LIKE PROTEIN HOMOLOG"/>
    <property type="match status" value="1"/>
</dbReference>
<name>A0AAD6CXN6_9EURO</name>
<reference evidence="4 5" key="1">
    <citation type="journal article" date="2023" name="IMA Fungus">
        <title>Comparative genomic study of the Penicillium genus elucidates a diverse pangenome and 15 lateral gene transfer events.</title>
        <authorList>
            <person name="Petersen C."/>
            <person name="Sorensen T."/>
            <person name="Nielsen M.R."/>
            <person name="Sondergaard T.E."/>
            <person name="Sorensen J.L."/>
            <person name="Fitzpatrick D.A."/>
            <person name="Frisvad J.C."/>
            <person name="Nielsen K.L."/>
        </authorList>
    </citation>
    <scope>NUCLEOTIDE SEQUENCE [LARGE SCALE GENOMIC DNA]</scope>
    <source>
        <strain evidence="4 5">IBT 35679</strain>
    </source>
</reference>
<gene>
    <name evidence="4" type="ORF">N7494_005716</name>
</gene>
<dbReference type="PANTHER" id="PTHR22100">
    <property type="entry name" value="WINGS APART-LIKE PROTEIN HOMOLOG"/>
    <property type="match status" value="1"/>
</dbReference>
<dbReference type="Proteomes" id="UP001220324">
    <property type="component" value="Unassembled WGS sequence"/>
</dbReference>
<organism evidence="4 5">
    <name type="scientific">Penicillium frequentans</name>
    <dbReference type="NCBI Taxonomy" id="3151616"/>
    <lineage>
        <taxon>Eukaryota</taxon>
        <taxon>Fungi</taxon>
        <taxon>Dikarya</taxon>
        <taxon>Ascomycota</taxon>
        <taxon>Pezizomycotina</taxon>
        <taxon>Eurotiomycetes</taxon>
        <taxon>Eurotiomycetidae</taxon>
        <taxon>Eurotiales</taxon>
        <taxon>Aspergillaceae</taxon>
        <taxon>Penicillium</taxon>
    </lineage>
</organism>
<comment type="similarity">
    <text evidence="1">Belongs to the WAPL family.</text>
</comment>
<dbReference type="InterPro" id="IPR022771">
    <property type="entry name" value="WAPL_C"/>
</dbReference>
<evidence type="ECO:0000256" key="2">
    <source>
        <dbReference type="SAM" id="MobiDB-lite"/>
    </source>
</evidence>
<evidence type="ECO:0000259" key="3">
    <source>
        <dbReference type="Pfam" id="PF07814"/>
    </source>
</evidence>
<dbReference type="AlphaFoldDB" id="A0AAD6CXN6"/>
<feature type="region of interest" description="Disordered" evidence="2">
    <location>
        <begin position="38"/>
        <end position="59"/>
    </location>
</feature>
<comment type="caution">
    <text evidence="4">The sequence shown here is derived from an EMBL/GenBank/DDBJ whole genome shotgun (WGS) entry which is preliminary data.</text>
</comment>
<evidence type="ECO:0000313" key="4">
    <source>
        <dbReference type="EMBL" id="KAJ5540640.1"/>
    </source>
</evidence>
<feature type="domain" description="Wings apart-like protein C-terminal" evidence="3">
    <location>
        <begin position="80"/>
        <end position="424"/>
    </location>
</feature>
<proteinExistence type="inferred from homology"/>
<keyword evidence="5" id="KW-1185">Reference proteome</keyword>
<dbReference type="InterPro" id="IPR011989">
    <property type="entry name" value="ARM-like"/>
</dbReference>
<accession>A0AAD6CXN6</accession>
<protein>
    <recommendedName>
        <fullName evidence="3">Wings apart-like protein C-terminal domain-containing protein</fullName>
    </recommendedName>
</protein>
<evidence type="ECO:0000256" key="1">
    <source>
        <dbReference type="ARBA" id="ARBA00006854"/>
    </source>
</evidence>